<feature type="transmembrane region" description="Helical" evidence="19">
    <location>
        <begin position="248"/>
        <end position="270"/>
    </location>
</feature>
<evidence type="ECO:0000256" key="15">
    <source>
        <dbReference type="ARBA" id="ARBA00044985"/>
    </source>
</evidence>
<dbReference type="VEuPathDB" id="TrichDB:TVAGG3_0309630"/>
<dbReference type="OMA" id="VYAGMQI"/>
<organism evidence="21 22">
    <name type="scientific">Trichomonas vaginalis (strain ATCC PRA-98 / G3)</name>
    <dbReference type="NCBI Taxonomy" id="412133"/>
    <lineage>
        <taxon>Eukaryota</taxon>
        <taxon>Metamonada</taxon>
        <taxon>Parabasalia</taxon>
        <taxon>Trichomonadida</taxon>
        <taxon>Trichomonadidae</taxon>
        <taxon>Trichomonas</taxon>
    </lineage>
</organism>
<feature type="transmembrane region" description="Helical" evidence="19">
    <location>
        <begin position="98"/>
        <end position="118"/>
    </location>
</feature>
<keyword evidence="19" id="KW-0472">Membrane</keyword>
<dbReference type="PROSITE" id="PS50850">
    <property type="entry name" value="MFS"/>
    <property type="match status" value="1"/>
</dbReference>
<comment type="catalytic activity">
    <reaction evidence="11">
        <text>L-arginyl-glycine(out) = L-arginyl-glycine(in)</text>
        <dbReference type="Rhea" id="RHEA:79391"/>
        <dbReference type="ChEBI" id="CHEBI:229955"/>
    </reaction>
</comment>
<evidence type="ECO:0000256" key="5">
    <source>
        <dbReference type="ARBA" id="ARBA00044884"/>
    </source>
</evidence>
<dbReference type="FunCoup" id="A2EBA7">
    <property type="interactions" value="235"/>
</dbReference>
<dbReference type="CDD" id="cd06174">
    <property type="entry name" value="MFS"/>
    <property type="match status" value="1"/>
</dbReference>
<proteinExistence type="predicted"/>
<dbReference type="Pfam" id="PF07690">
    <property type="entry name" value="MFS_1"/>
    <property type="match status" value="1"/>
</dbReference>
<feature type="transmembrane region" description="Helical" evidence="19">
    <location>
        <begin position="376"/>
        <end position="398"/>
    </location>
</feature>
<evidence type="ECO:0000256" key="16">
    <source>
        <dbReference type="ARBA" id="ARBA00045018"/>
    </source>
</evidence>
<dbReference type="AlphaFoldDB" id="A2EBA7"/>
<dbReference type="KEGG" id="tva:4767983"/>
<feature type="transmembrane region" description="Helical" evidence="19">
    <location>
        <begin position="124"/>
        <end position="141"/>
    </location>
</feature>
<evidence type="ECO:0000256" key="14">
    <source>
        <dbReference type="ARBA" id="ARBA00044924"/>
    </source>
</evidence>
<dbReference type="PANTHER" id="PTHR23512:SF11">
    <property type="entry name" value="MAJOR FACILITATOR SUPERFAMILY PROTEIN"/>
    <property type="match status" value="1"/>
</dbReference>
<feature type="transmembrane region" description="Helical" evidence="19">
    <location>
        <begin position="418"/>
        <end position="438"/>
    </location>
</feature>
<comment type="subunit">
    <text evidence="18">Homodimer. Interacts with lysosomal protein GLMP (via lumenal domain); the interaction starts while both proteins are still in the endoplasmic reticulum and is required for stabilization of MFSD1 in lysosomes but has no direct effect on its targeting to lysosomes or transporter activity.</text>
</comment>
<evidence type="ECO:0000256" key="1">
    <source>
        <dbReference type="ARBA" id="ARBA00004141"/>
    </source>
</evidence>
<accession>A2EBA7</accession>
<evidence type="ECO:0000256" key="13">
    <source>
        <dbReference type="ARBA" id="ARBA00044919"/>
    </source>
</evidence>
<keyword evidence="19" id="KW-1133">Transmembrane helix</keyword>
<feature type="transmembrane region" description="Helical" evidence="19">
    <location>
        <begin position="290"/>
        <end position="310"/>
    </location>
</feature>
<keyword evidence="22" id="KW-1185">Reference proteome</keyword>
<dbReference type="InParanoid" id="A2EBA7"/>
<evidence type="ECO:0000256" key="10">
    <source>
        <dbReference type="ARBA" id="ARBA00044900"/>
    </source>
</evidence>
<feature type="transmembrane region" description="Helical" evidence="19">
    <location>
        <begin position="317"/>
        <end position="338"/>
    </location>
</feature>
<dbReference type="GO" id="GO:0016020">
    <property type="term" value="C:membrane"/>
    <property type="evidence" value="ECO:0007669"/>
    <property type="project" value="UniProtKB-SubCell"/>
</dbReference>
<comment type="catalytic activity">
    <reaction evidence="12">
        <text>L-histidyl-L-alpha-amino acid(out) = L-histidyl-L-alpha-amino acid(in)</text>
        <dbReference type="Rhea" id="RHEA:79379"/>
        <dbReference type="ChEBI" id="CHEBI:229964"/>
    </reaction>
</comment>
<evidence type="ECO:0000256" key="9">
    <source>
        <dbReference type="ARBA" id="ARBA00044899"/>
    </source>
</evidence>
<dbReference type="InterPro" id="IPR052187">
    <property type="entry name" value="MFSD1"/>
</dbReference>
<comment type="catalytic activity">
    <reaction evidence="6">
        <text>L-lysyl-L-alpha-amino acid(out) = L-lysyl-L-alpha-amino acid(in)</text>
        <dbReference type="Rhea" id="RHEA:79387"/>
        <dbReference type="ChEBI" id="CHEBI:229965"/>
    </reaction>
</comment>
<dbReference type="VEuPathDB" id="TrichDB:TVAG_329390"/>
<comment type="catalytic activity">
    <reaction evidence="10">
        <text>L-lysyl-L-lysine(out) = L-lysyl-L-lysine(in)</text>
        <dbReference type="Rhea" id="RHEA:79403"/>
        <dbReference type="ChEBI" id="CHEBI:229956"/>
    </reaction>
</comment>
<evidence type="ECO:0000256" key="8">
    <source>
        <dbReference type="ARBA" id="ARBA00044898"/>
    </source>
</evidence>
<dbReference type="InterPro" id="IPR036259">
    <property type="entry name" value="MFS_trans_sf"/>
</dbReference>
<dbReference type="SUPFAM" id="SSF103473">
    <property type="entry name" value="MFS general substrate transporter"/>
    <property type="match status" value="1"/>
</dbReference>
<feature type="transmembrane region" description="Helical" evidence="19">
    <location>
        <begin position="153"/>
        <end position="171"/>
    </location>
</feature>
<evidence type="ECO:0000256" key="7">
    <source>
        <dbReference type="ARBA" id="ARBA00044893"/>
    </source>
</evidence>
<evidence type="ECO:0000313" key="21">
    <source>
        <dbReference type="EMBL" id="EAY10052.1"/>
    </source>
</evidence>
<comment type="catalytic activity">
    <reaction evidence="3">
        <text>L-histidyl-glycine(out) = L-histidyl-glycine(in)</text>
        <dbReference type="Rhea" id="RHEA:79395"/>
        <dbReference type="ChEBI" id="CHEBI:229957"/>
    </reaction>
</comment>
<reference evidence="21" key="2">
    <citation type="journal article" date="2007" name="Science">
        <title>Draft genome sequence of the sexually transmitted pathogen Trichomonas vaginalis.</title>
        <authorList>
            <person name="Carlton J.M."/>
            <person name="Hirt R.P."/>
            <person name="Silva J.C."/>
            <person name="Delcher A.L."/>
            <person name="Schatz M."/>
            <person name="Zhao Q."/>
            <person name="Wortman J.R."/>
            <person name="Bidwell S.L."/>
            <person name="Alsmark U.C.M."/>
            <person name="Besteiro S."/>
            <person name="Sicheritz-Ponten T."/>
            <person name="Noel C.J."/>
            <person name="Dacks J.B."/>
            <person name="Foster P.G."/>
            <person name="Simillion C."/>
            <person name="Van de Peer Y."/>
            <person name="Miranda-Saavedra D."/>
            <person name="Barton G.J."/>
            <person name="Westrop G.D."/>
            <person name="Mueller S."/>
            <person name="Dessi D."/>
            <person name="Fiori P.L."/>
            <person name="Ren Q."/>
            <person name="Paulsen I."/>
            <person name="Zhang H."/>
            <person name="Bastida-Corcuera F.D."/>
            <person name="Simoes-Barbosa A."/>
            <person name="Brown M.T."/>
            <person name="Hayes R.D."/>
            <person name="Mukherjee M."/>
            <person name="Okumura C.Y."/>
            <person name="Schneider R."/>
            <person name="Smith A.J."/>
            <person name="Vanacova S."/>
            <person name="Villalvazo M."/>
            <person name="Haas B.J."/>
            <person name="Pertea M."/>
            <person name="Feldblyum T.V."/>
            <person name="Utterback T.R."/>
            <person name="Shu C.L."/>
            <person name="Osoegawa K."/>
            <person name="de Jong P.J."/>
            <person name="Hrdy I."/>
            <person name="Horvathova L."/>
            <person name="Zubacova Z."/>
            <person name="Dolezal P."/>
            <person name="Malik S.B."/>
            <person name="Logsdon J.M. Jr."/>
            <person name="Henze K."/>
            <person name="Gupta A."/>
            <person name="Wang C.C."/>
            <person name="Dunne R.L."/>
            <person name="Upcroft J.A."/>
            <person name="Upcroft P."/>
            <person name="White O."/>
            <person name="Salzberg S.L."/>
            <person name="Tang P."/>
            <person name="Chiu C.-H."/>
            <person name="Lee Y.-S."/>
            <person name="Embley T.M."/>
            <person name="Coombs G.H."/>
            <person name="Mottram J.C."/>
            <person name="Tachezy J."/>
            <person name="Fraser-Liggett C.M."/>
            <person name="Johnson P.J."/>
        </authorList>
    </citation>
    <scope>NUCLEOTIDE SEQUENCE [LARGE SCALE GENOMIC DNA]</scope>
    <source>
        <strain evidence="21">G3</strain>
    </source>
</reference>
<comment type="catalytic activity">
    <reaction evidence="5">
        <text>L-alpha-aminoacyl-L-histidine(out) = L-alpha-aminoacyl-L-histidine(in)</text>
        <dbReference type="Rhea" id="RHEA:79375"/>
        <dbReference type="ChEBI" id="CHEBI:229967"/>
    </reaction>
</comment>
<dbReference type="EMBL" id="DS113345">
    <property type="protein sequence ID" value="EAY10052.1"/>
    <property type="molecule type" value="Genomic_DNA"/>
</dbReference>
<feature type="transmembrane region" description="Helical" evidence="19">
    <location>
        <begin position="31"/>
        <end position="49"/>
    </location>
</feature>
<comment type="catalytic activity">
    <reaction evidence="9">
        <text>L-arginyl-L-alpha-amino acid(out) = L-arginyl-L-alpha-amino acid(in)</text>
        <dbReference type="Rhea" id="RHEA:79371"/>
        <dbReference type="ChEBI" id="CHEBI:84315"/>
    </reaction>
</comment>
<evidence type="ECO:0000256" key="4">
    <source>
        <dbReference type="ARBA" id="ARBA00044881"/>
    </source>
</evidence>
<comment type="catalytic activity">
    <reaction evidence="13">
        <text>L-alanyl-L-lysine(out) = L-alanyl-L-lysine(in)</text>
        <dbReference type="Rhea" id="RHEA:79415"/>
        <dbReference type="ChEBI" id="CHEBI:192470"/>
    </reaction>
</comment>
<evidence type="ECO:0000256" key="11">
    <source>
        <dbReference type="ARBA" id="ARBA00044903"/>
    </source>
</evidence>
<evidence type="ECO:0000256" key="12">
    <source>
        <dbReference type="ARBA" id="ARBA00044912"/>
    </source>
</evidence>
<dbReference type="InterPro" id="IPR020846">
    <property type="entry name" value="MFS_dom"/>
</dbReference>
<dbReference type="PANTHER" id="PTHR23512">
    <property type="entry name" value="MAJOR FACILITATOR SUPERFAMILY DOMAIN-CONTAINING PROTEIN 1"/>
    <property type="match status" value="1"/>
</dbReference>
<feature type="transmembrane region" description="Helical" evidence="19">
    <location>
        <begin position="69"/>
        <end position="91"/>
    </location>
</feature>
<name>A2EBA7_TRIV3</name>
<evidence type="ECO:0000256" key="17">
    <source>
        <dbReference type="ARBA" id="ARBA00045709"/>
    </source>
</evidence>
<evidence type="ECO:0000256" key="19">
    <source>
        <dbReference type="SAM" id="Phobius"/>
    </source>
</evidence>
<reference evidence="21" key="1">
    <citation type="submission" date="2006-10" db="EMBL/GenBank/DDBJ databases">
        <authorList>
            <person name="Amadeo P."/>
            <person name="Zhao Q."/>
            <person name="Wortman J."/>
            <person name="Fraser-Liggett C."/>
            <person name="Carlton J."/>
        </authorList>
    </citation>
    <scope>NUCLEOTIDE SEQUENCE</scope>
    <source>
        <strain evidence="21">G3</strain>
    </source>
</reference>
<comment type="catalytic activity">
    <reaction evidence="4">
        <text>L-alpha-aminoacyl-L-arginine(out) = L-alpha-aminoacyl-L-arginine(in)</text>
        <dbReference type="Rhea" id="RHEA:79367"/>
        <dbReference type="ChEBI" id="CHEBI:229968"/>
    </reaction>
</comment>
<feature type="domain" description="Major facilitator superfamily (MFS) profile" evidence="20">
    <location>
        <begin position="33"/>
        <end position="442"/>
    </location>
</feature>
<gene>
    <name evidence="21" type="ORF">TVAG_329390</name>
</gene>
<protein>
    <recommendedName>
        <fullName evidence="15">Lysosomal dipeptide transporter MFSD1</fullName>
    </recommendedName>
    <alternativeName>
        <fullName evidence="16">Major facilitator superfamily domain-containing protein 1</fullName>
    </alternativeName>
</protein>
<feature type="transmembrane region" description="Helical" evidence="19">
    <location>
        <begin position="183"/>
        <end position="207"/>
    </location>
</feature>
<evidence type="ECO:0000313" key="22">
    <source>
        <dbReference type="Proteomes" id="UP000001542"/>
    </source>
</evidence>
<dbReference type="Proteomes" id="UP000001542">
    <property type="component" value="Unassembled WGS sequence"/>
</dbReference>
<comment type="function">
    <text evidence="17">Lysosomal dipeptide uniporter that selectively exports lysine, arginine or histidine-containing dipeptides with a net positive charge from the lysosome lumen into the cytosol. Could play a role in a specific type of protein O-glycosylation indirectly regulating macrophages migration and tissue invasion. Also essential for liver homeostasis.</text>
</comment>
<comment type="subcellular location">
    <subcellularLocation>
        <location evidence="1">Membrane</location>
        <topology evidence="1">Multi-pass membrane protein</topology>
    </subcellularLocation>
</comment>
<dbReference type="GO" id="GO:0022857">
    <property type="term" value="F:transmembrane transporter activity"/>
    <property type="evidence" value="ECO:0007669"/>
    <property type="project" value="InterPro"/>
</dbReference>
<dbReference type="Gene3D" id="1.20.1250.20">
    <property type="entry name" value="MFS general substrate transporter like domains"/>
    <property type="match status" value="2"/>
</dbReference>
<feature type="transmembrane region" description="Helical" evidence="19">
    <location>
        <begin position="344"/>
        <end position="364"/>
    </location>
</feature>
<comment type="catalytic activity">
    <reaction evidence="8">
        <text>L-aspartyl-L-lysine(out) = L-aspartyl-L-lysine(in)</text>
        <dbReference type="Rhea" id="RHEA:79411"/>
        <dbReference type="ChEBI" id="CHEBI:229953"/>
    </reaction>
</comment>
<evidence type="ECO:0000256" key="18">
    <source>
        <dbReference type="ARBA" id="ARBA00046376"/>
    </source>
</evidence>
<dbReference type="OrthoDB" id="2985014at2759"/>
<dbReference type="STRING" id="5722.A2EBA7"/>
<sequence length="442" mass="48226">MDDDSILNSALSTENANDIGPTSKKYKIRKWLSVITCCLCYVIAYFHRFTPAVLAKMIAPDFGVSISDLGFFTSMFFWSYGLLQPFVGSLADVFEIRYTITISLIIALIGSLLCGLAQTLTMCSIGRLLVGVGCAAVYVSTNKVAANWFNYKEFRFFAGAVIGVGGLGSILSQSPLQMLGTIIGWRKCFIVVSIAGLVFAIMAFAFVRSHPSKCGLVGYNTLPPRGKPCDEILQVFKNLKMTAMIPDFWLISTLMFFGPGFYMDVTGLYGVPFLTDVFHYSNSVASNCQMSLSLSVIVGSPLIPVIAELIHRRKLTIIIFASISITAAATLACLDYVSPIYACILFFCFGFGCTGPQGIMMGFFKELSSGPSLEGTLLGFGNCFSFIGGSIFPLLTSGFVKTYPHSEHSLMVPESLRIGLWGLAIVSLTMLIYSTLFVRERK</sequence>
<evidence type="ECO:0000256" key="6">
    <source>
        <dbReference type="ARBA" id="ARBA00044891"/>
    </source>
</evidence>
<keyword evidence="19" id="KW-0812">Transmembrane</keyword>
<evidence type="ECO:0000256" key="2">
    <source>
        <dbReference type="ARBA" id="ARBA00044876"/>
    </source>
</evidence>
<evidence type="ECO:0000256" key="3">
    <source>
        <dbReference type="ARBA" id="ARBA00044878"/>
    </source>
</evidence>
<dbReference type="eggNOG" id="ENOG502STW3">
    <property type="taxonomic scope" value="Eukaryota"/>
</dbReference>
<dbReference type="InterPro" id="IPR011701">
    <property type="entry name" value="MFS"/>
</dbReference>
<comment type="catalytic activity">
    <reaction evidence="14">
        <text>L-lysyl-glycine(out) = L-lysyl-glycine(in)</text>
        <dbReference type="Rhea" id="RHEA:79407"/>
        <dbReference type="ChEBI" id="CHEBI:191202"/>
    </reaction>
</comment>
<comment type="catalytic activity">
    <reaction evidence="2">
        <text>L-lysyl-L-alanine(out) = L-lysyl-L-alanine(in)</text>
        <dbReference type="Rhea" id="RHEA:79399"/>
        <dbReference type="ChEBI" id="CHEBI:229954"/>
    </reaction>
</comment>
<evidence type="ECO:0000259" key="20">
    <source>
        <dbReference type="PROSITE" id="PS50850"/>
    </source>
</evidence>
<comment type="catalytic activity">
    <reaction evidence="7">
        <text>L-alpha-aminoacyl-L-lysine(out) = L-alpha-aminoacyl-L-lysine(in)</text>
        <dbReference type="Rhea" id="RHEA:79383"/>
        <dbReference type="ChEBI" id="CHEBI:229966"/>
    </reaction>
</comment>
<dbReference type="RefSeq" id="XP_001322275.1">
    <property type="nucleotide sequence ID" value="XM_001322240.1"/>
</dbReference>